<dbReference type="GO" id="GO:0008483">
    <property type="term" value="F:transaminase activity"/>
    <property type="evidence" value="ECO:0007669"/>
    <property type="project" value="UniProtKB-KW"/>
</dbReference>
<dbReference type="EMBL" id="LQYN01000060">
    <property type="protein sequence ID" value="KYD04404.1"/>
    <property type="molecule type" value="Genomic_DNA"/>
</dbReference>
<dbReference type="InterPro" id="IPR015424">
    <property type="entry name" value="PyrdxlP-dep_Trfase"/>
</dbReference>
<dbReference type="KEGG" id="hspo:JGZ69_22095"/>
<dbReference type="PROSITE" id="PS00703">
    <property type="entry name" value="OKR_DC_1"/>
    <property type="match status" value="1"/>
</dbReference>
<accession>A0A150KWV2</accession>
<dbReference type="InterPro" id="IPR015421">
    <property type="entry name" value="PyrdxlP-dep_Trfase_major"/>
</dbReference>
<dbReference type="InterPro" id="IPR036633">
    <property type="entry name" value="Prn/Lys/Arg_de-COase_C_sf"/>
</dbReference>
<keyword evidence="3" id="KW-0210">Decarboxylase</keyword>
<dbReference type="EC" id="4.1.1.19" evidence="7"/>
<dbReference type="Pfam" id="PF01276">
    <property type="entry name" value="OKR_DC_1"/>
    <property type="match status" value="1"/>
</dbReference>
<keyword evidence="4" id="KW-0663">Pyridoxal phosphate</keyword>
<dbReference type="Proteomes" id="UP000075666">
    <property type="component" value="Unassembled WGS sequence"/>
</dbReference>
<gene>
    <name evidence="7" type="ORF">B4102_0436</name>
    <name evidence="8" type="ORF">JGZ69_22095</name>
</gene>
<dbReference type="EMBL" id="CP066701">
    <property type="protein sequence ID" value="QQX25345.1"/>
    <property type="molecule type" value="Genomic_DNA"/>
</dbReference>
<feature type="domain" description="Orn/Lys/Arg decarboxylases family 1 pyridoxal-P attachment site" evidence="6">
    <location>
        <begin position="221"/>
        <end position="235"/>
    </location>
</feature>
<dbReference type="PATRIC" id="fig|46224.3.peg.3359"/>
<dbReference type="InterPro" id="IPR008286">
    <property type="entry name" value="Prn/Lys/Arg_de-COase_C"/>
</dbReference>
<keyword evidence="9" id="KW-1185">Reference proteome</keyword>
<dbReference type="InterPro" id="IPR000310">
    <property type="entry name" value="Orn/Lys/Arg_deCO2ase_major_dom"/>
</dbReference>
<evidence type="ECO:0000313" key="9">
    <source>
        <dbReference type="Proteomes" id="UP000075666"/>
    </source>
</evidence>
<protein>
    <submittedName>
        <fullName evidence="8">Aminotransferase class I/II-fold pyridoxal phosphate-dependent enzyme</fullName>
    </submittedName>
    <submittedName>
        <fullName evidence="7">Arginine decarboxylase</fullName>
        <ecNumber evidence="7">4.1.1.19</ecNumber>
    </submittedName>
</protein>
<dbReference type="Gene3D" id="3.40.640.10">
    <property type="entry name" value="Type I PLP-dependent aspartate aminotransferase-like (Major domain)"/>
    <property type="match status" value="1"/>
</dbReference>
<keyword evidence="8" id="KW-0032">Aminotransferase</keyword>
<evidence type="ECO:0000256" key="4">
    <source>
        <dbReference type="ARBA" id="ARBA00022898"/>
    </source>
</evidence>
<organism evidence="7 9">
    <name type="scientific">Heyndrickxia sporothermodurans</name>
    <dbReference type="NCBI Taxonomy" id="46224"/>
    <lineage>
        <taxon>Bacteria</taxon>
        <taxon>Bacillati</taxon>
        <taxon>Bacillota</taxon>
        <taxon>Bacilli</taxon>
        <taxon>Bacillales</taxon>
        <taxon>Bacillaceae</taxon>
        <taxon>Heyndrickxia</taxon>
    </lineage>
</organism>
<sequence>MSQFDTPLFTGLVEHAKKNPVQFHIPGHKKGSGIDPEFRQFIGDNALSIDLINIAPLDDLHQPKGMIQKAQELAAQAFGADHTFFSVQGTSGAIMAMIMTVCGPNDKIIVPRNVHKSVMSAIVFSGAIPIFIHPEIDPILGISHGITTESVSKALQQNPDAKGVLVINPTYFGVAADLKKIVEIAHSYQVPVLVDEAHGVHIHFHDELPISAMEAGADMAATSVHKLGGSMTQSSVLNVKDGLVSSNRVSTILSMLTTTSTSYLLLASLDVARRRLATHGRELLDKTIQLAQSVRAKINEIDHLYCVGKEILGTKATFDYDPTKLIISVKDLGITGYDAEKWLREVYNIEVELSDLYNILCLITPGDTEVETNLLVKALQELSDQFSHLSSSVSIQVMLPDIPVLALTPRDAFYADTEVIPFEESAGRIIAEFIMVYPPGIPIFIPGEIITEENLKYVRKNIEVGLPVQGPEDFDLKSLRVIKEHKAIK</sequence>
<dbReference type="OrthoDB" id="9815233at2"/>
<evidence type="ECO:0000256" key="5">
    <source>
        <dbReference type="ARBA" id="ARBA00023239"/>
    </source>
</evidence>
<reference evidence="7 9" key="1">
    <citation type="submission" date="2016-01" db="EMBL/GenBank/DDBJ databases">
        <title>Genome Sequences of Twelve Sporeforming Bacillus Species Isolated from Foods.</title>
        <authorList>
            <person name="Berendsen E.M."/>
            <person name="Wells-Bennik M.H."/>
            <person name="Krawcyk A.O."/>
            <person name="De Jong A."/>
            <person name="Holsappel S."/>
            <person name="Eijlander R.T."/>
            <person name="Kuipers O.P."/>
        </authorList>
    </citation>
    <scope>NUCLEOTIDE SEQUENCE [LARGE SCALE GENOMIC DNA]</scope>
    <source>
        <strain evidence="7 9">B4102</strain>
    </source>
</reference>
<dbReference type="SUPFAM" id="SSF55904">
    <property type="entry name" value="Ornithine decarboxylase C-terminal domain"/>
    <property type="match status" value="1"/>
</dbReference>
<evidence type="ECO:0000256" key="1">
    <source>
        <dbReference type="ARBA" id="ARBA00001933"/>
    </source>
</evidence>
<dbReference type="Proteomes" id="UP000595512">
    <property type="component" value="Chromosome"/>
</dbReference>
<dbReference type="CDD" id="cd00615">
    <property type="entry name" value="Orn_deC_like"/>
    <property type="match status" value="1"/>
</dbReference>
<dbReference type="RefSeq" id="WP_066232149.1">
    <property type="nucleotide sequence ID" value="NZ_CP066701.1"/>
</dbReference>
<keyword evidence="8" id="KW-0808">Transferase</keyword>
<dbReference type="SUPFAM" id="SSF53383">
    <property type="entry name" value="PLP-dependent transferases"/>
    <property type="match status" value="1"/>
</dbReference>
<evidence type="ECO:0000256" key="2">
    <source>
        <dbReference type="ARBA" id="ARBA00010671"/>
    </source>
</evidence>
<dbReference type="Pfam" id="PF03711">
    <property type="entry name" value="OKR_DC_1_C"/>
    <property type="match status" value="1"/>
</dbReference>
<dbReference type="STRING" id="46224.B4102_0436"/>
<dbReference type="PANTHER" id="PTHR43277:SF4">
    <property type="entry name" value="ARGININE DECARBOXYLASE"/>
    <property type="match status" value="1"/>
</dbReference>
<keyword evidence="5 7" id="KW-0456">Lyase</keyword>
<dbReference type="Gene3D" id="3.90.100.10">
    <property type="entry name" value="Orn/Lys/Arg decarboxylase, C-terminal domain"/>
    <property type="match status" value="1"/>
</dbReference>
<name>A0A150KWV2_9BACI</name>
<evidence type="ECO:0000259" key="6">
    <source>
        <dbReference type="PROSITE" id="PS00703"/>
    </source>
</evidence>
<evidence type="ECO:0000313" key="7">
    <source>
        <dbReference type="EMBL" id="KYD04404.1"/>
    </source>
</evidence>
<dbReference type="AlphaFoldDB" id="A0A150KWV2"/>
<dbReference type="PANTHER" id="PTHR43277">
    <property type="entry name" value="ARGININE DECARBOXYLASE"/>
    <property type="match status" value="1"/>
</dbReference>
<evidence type="ECO:0000313" key="10">
    <source>
        <dbReference type="Proteomes" id="UP000595512"/>
    </source>
</evidence>
<comment type="cofactor">
    <cofactor evidence="1">
        <name>pyridoxal 5'-phosphate</name>
        <dbReference type="ChEBI" id="CHEBI:597326"/>
    </cofactor>
</comment>
<comment type="similarity">
    <text evidence="2">Belongs to the Orn/Lys/Arg decarboxylase class-I family.</text>
</comment>
<evidence type="ECO:0000313" key="8">
    <source>
        <dbReference type="EMBL" id="QQX25345.1"/>
    </source>
</evidence>
<dbReference type="GO" id="GO:0008792">
    <property type="term" value="F:arginine decarboxylase activity"/>
    <property type="evidence" value="ECO:0007669"/>
    <property type="project" value="UniProtKB-EC"/>
</dbReference>
<proteinExistence type="inferred from homology"/>
<reference evidence="8 10" key="2">
    <citation type="submission" date="2020-12" db="EMBL/GenBank/DDBJ databases">
        <title>Taxonomic evaluation of the Bacillus sporothermodurans group of bacteria based on whole genome sequences.</title>
        <authorList>
            <person name="Fiedler G."/>
            <person name="Herbstmann A.-D."/>
            <person name="Doll E."/>
            <person name="Wenning M."/>
            <person name="Brinks E."/>
            <person name="Kabisch J."/>
            <person name="Breitenwieser F."/>
            <person name="Lappann M."/>
            <person name="Boehnlein C."/>
            <person name="Franz C."/>
        </authorList>
    </citation>
    <scope>NUCLEOTIDE SEQUENCE [LARGE SCALE GENOMIC DNA]</scope>
    <source>
        <strain evidence="8 10">DSM 10599</strain>
    </source>
</reference>
<dbReference type="InterPro" id="IPR052357">
    <property type="entry name" value="Orn_Lys_Arg_decarboxylase-I"/>
</dbReference>
<evidence type="ECO:0000256" key="3">
    <source>
        <dbReference type="ARBA" id="ARBA00022793"/>
    </source>
</evidence>